<comment type="caution">
    <text evidence="1">The sequence shown here is derived from an EMBL/GenBank/DDBJ whole genome shotgun (WGS) entry which is preliminary data.</text>
</comment>
<organism evidence="1 2">
    <name type="scientific">Sphingobium scionense</name>
    <dbReference type="NCBI Taxonomy" id="1404341"/>
    <lineage>
        <taxon>Bacteria</taxon>
        <taxon>Pseudomonadati</taxon>
        <taxon>Pseudomonadota</taxon>
        <taxon>Alphaproteobacteria</taxon>
        <taxon>Sphingomonadales</taxon>
        <taxon>Sphingomonadaceae</taxon>
        <taxon>Sphingobium</taxon>
    </lineage>
</organism>
<sequence>MKKPAIPMFSRDFKPLEKVVPEEHSYRAFKQLIYPANWQWEIDGTINNTITSSGKGWIAVDEPCTCQVTCSI</sequence>
<proteinExistence type="predicted"/>
<evidence type="ECO:0000313" key="1">
    <source>
        <dbReference type="EMBL" id="MBB4151611.1"/>
    </source>
</evidence>
<dbReference type="AlphaFoldDB" id="A0A7W6LWE3"/>
<gene>
    <name evidence="1" type="ORF">GGQ90_005425</name>
</gene>
<dbReference type="RefSeq" id="WP_223178473.1">
    <property type="nucleotide sequence ID" value="NZ_JACIEU010000041.1"/>
</dbReference>
<dbReference type="Proteomes" id="UP000590524">
    <property type="component" value="Unassembled WGS sequence"/>
</dbReference>
<keyword evidence="2" id="KW-1185">Reference proteome</keyword>
<accession>A0A7W6LWE3</accession>
<protein>
    <submittedName>
        <fullName evidence="1">Uncharacterized protein</fullName>
    </submittedName>
</protein>
<dbReference type="EMBL" id="JACIEU010000041">
    <property type="protein sequence ID" value="MBB4151611.1"/>
    <property type="molecule type" value="Genomic_DNA"/>
</dbReference>
<name>A0A7W6LWE3_9SPHN</name>
<evidence type="ECO:0000313" key="2">
    <source>
        <dbReference type="Proteomes" id="UP000590524"/>
    </source>
</evidence>
<reference evidence="1 2" key="1">
    <citation type="submission" date="2020-08" db="EMBL/GenBank/DDBJ databases">
        <title>Genomic Encyclopedia of Type Strains, Phase IV (KMG-IV): sequencing the most valuable type-strain genomes for metagenomic binning, comparative biology and taxonomic classification.</title>
        <authorList>
            <person name="Goeker M."/>
        </authorList>
    </citation>
    <scope>NUCLEOTIDE SEQUENCE [LARGE SCALE GENOMIC DNA]</scope>
    <source>
        <strain evidence="1 2">DSM 19371</strain>
    </source>
</reference>